<evidence type="ECO:0000313" key="2">
    <source>
        <dbReference type="Proteomes" id="UP001292094"/>
    </source>
</evidence>
<proteinExistence type="predicted"/>
<comment type="caution">
    <text evidence="1">The sequence shown here is derived from an EMBL/GenBank/DDBJ whole genome shotgun (WGS) entry which is preliminary data.</text>
</comment>
<evidence type="ECO:0000313" key="1">
    <source>
        <dbReference type="EMBL" id="KAK4322584.1"/>
    </source>
</evidence>
<name>A0AAE1Q960_9EUCA</name>
<keyword evidence="2" id="KW-1185">Reference proteome</keyword>
<dbReference type="EMBL" id="JAWZYT010000508">
    <property type="protein sequence ID" value="KAK4322584.1"/>
    <property type="molecule type" value="Genomic_DNA"/>
</dbReference>
<reference evidence="1" key="1">
    <citation type="submission" date="2023-11" db="EMBL/GenBank/DDBJ databases">
        <title>Genome assemblies of two species of porcelain crab, Petrolisthes cinctipes and Petrolisthes manimaculis (Anomura: Porcellanidae).</title>
        <authorList>
            <person name="Angst P."/>
        </authorList>
    </citation>
    <scope>NUCLEOTIDE SEQUENCE</scope>
    <source>
        <strain evidence="1">PB745_02</strain>
        <tissue evidence="1">Gill</tissue>
    </source>
</reference>
<protein>
    <submittedName>
        <fullName evidence="1">Uncharacterized protein</fullName>
    </submittedName>
</protein>
<organism evidence="1 2">
    <name type="scientific">Petrolisthes manimaculis</name>
    <dbReference type="NCBI Taxonomy" id="1843537"/>
    <lineage>
        <taxon>Eukaryota</taxon>
        <taxon>Metazoa</taxon>
        <taxon>Ecdysozoa</taxon>
        <taxon>Arthropoda</taxon>
        <taxon>Crustacea</taxon>
        <taxon>Multicrustacea</taxon>
        <taxon>Malacostraca</taxon>
        <taxon>Eumalacostraca</taxon>
        <taxon>Eucarida</taxon>
        <taxon>Decapoda</taxon>
        <taxon>Pleocyemata</taxon>
        <taxon>Anomura</taxon>
        <taxon>Galatheoidea</taxon>
        <taxon>Porcellanidae</taxon>
        <taxon>Petrolisthes</taxon>
    </lineage>
</organism>
<gene>
    <name evidence="1" type="ORF">Pmani_006664</name>
</gene>
<sequence>MARLKEMEEMARDLGYLQSSPIVLVRGYEWCDVVLLCTLVFYVDRTRVGLDGPLLFPALHKRTQTNLHTSQVSLATCGRFPCPLTLHCCEKELLMAGGVKNLCRPFIHLQNTKLSSTG</sequence>
<dbReference type="AlphaFoldDB" id="A0AAE1Q960"/>
<accession>A0AAE1Q960</accession>
<dbReference type="Proteomes" id="UP001292094">
    <property type="component" value="Unassembled WGS sequence"/>
</dbReference>